<sequence length="498" mass="58214">MTNTLNNNLGLLKNPFSKFSAEEEIEYHNEIFYEPNFYQTLLDDLKSGTSRFILGQRGHGKSSIIHKLKNDLEKSQILTIIIDRFDEISLENNKIELLNLILQEFVTKYTLFLNKNKAYLKKLNKEDKEVLCLLIKLFFKPLTKSEYEERYENLKKIKTKNWFINLYNKIVKPTNSLIGTGILITSKLIAESLNLNSYETNTSYTDFLSEMDNINTSATSQERELIKSKRHLKELLNRLNRISKKTYYKSSVVLFDKVDEFQELNQDINKIANFTEDILTDTELLLQNDIAIAFSLWSEVKPILSKKVRFDKFKEIDISWRNSNMEPLIDKRILYFSGNTRTFSSLFEHQSDLENIISISNKSPRDLISCLSDIYDFQTSNDSSTVFESDSVSRGLIKFARRYDYLSMYPSRTGKNKDVISMINIILRTRKTNITIMDLNSTFNQKTRWSQTKIESMVKYKLLVEDSKLGNNGEKIYSVLDPKLIHLIKRSITNLENN</sequence>
<keyword evidence="3" id="KW-1185">Reference proteome</keyword>
<dbReference type="OrthoDB" id="9179987at2"/>
<feature type="coiled-coil region" evidence="1">
    <location>
        <begin position="218"/>
        <end position="245"/>
    </location>
</feature>
<reference evidence="2 3" key="1">
    <citation type="submission" date="2018-03" db="EMBL/GenBank/DDBJ databases">
        <title>Mesoflavibacter sp. HG37 and Mesoflavibacter sp. HG96 sp.nov., two marine bacteria isolated from seawater of Western Pacific Ocean.</title>
        <authorList>
            <person name="Cheng H."/>
            <person name="Wu Y.-H."/>
            <person name="Guo L.-L."/>
            <person name="Xu X.-W."/>
        </authorList>
    </citation>
    <scope>NUCLEOTIDE SEQUENCE [LARGE SCALE GENOMIC DNA]</scope>
    <source>
        <strain evidence="2 3">KCTC 32269</strain>
    </source>
</reference>
<dbReference type="InterPro" id="IPR059206">
    <property type="entry name" value="Sll1717-like"/>
</dbReference>
<protein>
    <recommendedName>
        <fullName evidence="4">Orc1-like AAA ATPase domain-containing protein</fullName>
    </recommendedName>
</protein>
<keyword evidence="1" id="KW-0175">Coiled coil</keyword>
<dbReference type="EMBL" id="PXOQ01000007">
    <property type="protein sequence ID" value="PSG90904.1"/>
    <property type="molecule type" value="Genomic_DNA"/>
</dbReference>
<dbReference type="NCBIfam" id="NF047389">
    <property type="entry name" value="ATPase_Sll1717"/>
    <property type="match status" value="1"/>
</dbReference>
<organism evidence="2 3">
    <name type="scientific">Aurantibacter aestuarii</name>
    <dbReference type="NCBI Taxonomy" id="1266046"/>
    <lineage>
        <taxon>Bacteria</taxon>
        <taxon>Pseudomonadati</taxon>
        <taxon>Bacteroidota</taxon>
        <taxon>Flavobacteriia</taxon>
        <taxon>Flavobacteriales</taxon>
        <taxon>Flavobacteriaceae</taxon>
        <taxon>Aurantibacter</taxon>
    </lineage>
</organism>
<evidence type="ECO:0008006" key="4">
    <source>
        <dbReference type="Google" id="ProtNLM"/>
    </source>
</evidence>
<name>A0A2T1NEP6_9FLAO</name>
<evidence type="ECO:0000313" key="3">
    <source>
        <dbReference type="Proteomes" id="UP000238426"/>
    </source>
</evidence>
<gene>
    <name evidence="2" type="ORF">C7H52_06425</name>
</gene>
<dbReference type="InterPro" id="IPR027417">
    <property type="entry name" value="P-loop_NTPase"/>
</dbReference>
<proteinExistence type="predicted"/>
<accession>A0A2T1NEP6</accession>
<dbReference type="AlphaFoldDB" id="A0A2T1NEP6"/>
<evidence type="ECO:0000256" key="1">
    <source>
        <dbReference type="SAM" id="Coils"/>
    </source>
</evidence>
<dbReference type="RefSeq" id="WP_106463045.1">
    <property type="nucleotide sequence ID" value="NZ_PXOQ01000007.1"/>
</dbReference>
<evidence type="ECO:0000313" key="2">
    <source>
        <dbReference type="EMBL" id="PSG90904.1"/>
    </source>
</evidence>
<comment type="caution">
    <text evidence="2">The sequence shown here is derived from an EMBL/GenBank/DDBJ whole genome shotgun (WGS) entry which is preliminary data.</text>
</comment>
<dbReference type="Gene3D" id="3.40.50.300">
    <property type="entry name" value="P-loop containing nucleotide triphosphate hydrolases"/>
    <property type="match status" value="1"/>
</dbReference>
<dbReference type="Proteomes" id="UP000238426">
    <property type="component" value="Unassembled WGS sequence"/>
</dbReference>